<sequence>MLFFVEMKRKTIYIKGDFKMKKIRVGIIGTGFGAKVHAPVMQSHQGFEIVSIASVSRGRLVEIKEETGIEKVYGNWEEMLESEEIDLVSVASAPLLHHDMVVKAFSSGKHVLCEKPMAFDADEAEKMIQARDAAGKMGWINFEYRFLPARQKIKEIISSGKIGKVLHVNFSLNIAGYERYATSKRGWLSQKDQAGGMLGAVGSHLIDSLLWWTDAKVEFVSGQLTTHVPEFTDENGEKEVRTADDAFQAMGNFLGGGTFNIGSNIAVRHAEGWELEVYGTEGTIKMSQDNIVLVGIGNDPLEEVELEEALSIPDGMNPVAAGYFNAFYRSLDEVYKALSGEGVNPHLPVLEDGHGVQVVMDAIRRSHEEKRMVIVEY</sequence>
<organism evidence="4 5">
    <name type="scientific">Sutcliffiella horikoshii</name>
    <dbReference type="NCBI Taxonomy" id="79883"/>
    <lineage>
        <taxon>Bacteria</taxon>
        <taxon>Bacillati</taxon>
        <taxon>Bacillota</taxon>
        <taxon>Bacilli</taxon>
        <taxon>Bacillales</taxon>
        <taxon>Bacillaceae</taxon>
        <taxon>Sutcliffiella</taxon>
    </lineage>
</organism>
<dbReference type="GO" id="GO:0016491">
    <property type="term" value="F:oxidoreductase activity"/>
    <property type="evidence" value="ECO:0007669"/>
    <property type="project" value="UniProtKB-KW"/>
</dbReference>
<proteinExistence type="predicted"/>
<dbReference type="Proteomes" id="UP000322524">
    <property type="component" value="Unassembled WGS sequence"/>
</dbReference>
<dbReference type="SUPFAM" id="SSF51735">
    <property type="entry name" value="NAD(P)-binding Rossmann-fold domains"/>
    <property type="match status" value="1"/>
</dbReference>
<accession>A0A5D4SYW9</accession>
<dbReference type="EMBL" id="VTEV01000005">
    <property type="protein sequence ID" value="TYS67508.1"/>
    <property type="molecule type" value="Genomic_DNA"/>
</dbReference>
<dbReference type="SUPFAM" id="SSF55347">
    <property type="entry name" value="Glyceraldehyde-3-phosphate dehydrogenase-like, C-terminal domain"/>
    <property type="match status" value="1"/>
</dbReference>
<keyword evidence="1" id="KW-0560">Oxidoreductase</keyword>
<comment type="caution">
    <text evidence="4">The sequence shown here is derived from an EMBL/GenBank/DDBJ whole genome shotgun (WGS) entry which is preliminary data.</text>
</comment>
<gene>
    <name evidence="4" type="ORF">FZC76_13055</name>
</gene>
<feature type="domain" description="Gfo/Idh/MocA-like oxidoreductase N-terminal" evidence="2">
    <location>
        <begin position="23"/>
        <end position="141"/>
    </location>
</feature>
<evidence type="ECO:0000259" key="2">
    <source>
        <dbReference type="Pfam" id="PF01408"/>
    </source>
</evidence>
<dbReference type="Gene3D" id="3.40.50.720">
    <property type="entry name" value="NAD(P)-binding Rossmann-like Domain"/>
    <property type="match status" value="1"/>
</dbReference>
<dbReference type="Pfam" id="PF01408">
    <property type="entry name" value="GFO_IDH_MocA"/>
    <property type="match status" value="1"/>
</dbReference>
<name>A0A5D4SYW9_9BACI</name>
<reference evidence="4 5" key="1">
    <citation type="submission" date="2019-08" db="EMBL/GenBank/DDBJ databases">
        <title>Bacillus genomes from the desert of Cuatro Cienegas, Coahuila.</title>
        <authorList>
            <person name="Olmedo-Alvarez G."/>
        </authorList>
    </citation>
    <scope>NUCLEOTIDE SEQUENCE [LARGE SCALE GENOMIC DNA]</scope>
    <source>
        <strain evidence="4 5">CH28_1T</strain>
    </source>
</reference>
<dbReference type="InterPro" id="IPR000683">
    <property type="entry name" value="Gfo/Idh/MocA-like_OxRdtase_N"/>
</dbReference>
<dbReference type="Pfam" id="PF22725">
    <property type="entry name" value="GFO_IDH_MocA_C3"/>
    <property type="match status" value="1"/>
</dbReference>
<evidence type="ECO:0000256" key="1">
    <source>
        <dbReference type="ARBA" id="ARBA00023002"/>
    </source>
</evidence>
<dbReference type="InterPro" id="IPR036291">
    <property type="entry name" value="NAD(P)-bd_dom_sf"/>
</dbReference>
<dbReference type="PANTHER" id="PTHR43818:SF11">
    <property type="entry name" value="BCDNA.GH03377"/>
    <property type="match status" value="1"/>
</dbReference>
<dbReference type="GO" id="GO:0000166">
    <property type="term" value="F:nucleotide binding"/>
    <property type="evidence" value="ECO:0007669"/>
    <property type="project" value="InterPro"/>
</dbReference>
<dbReference type="PANTHER" id="PTHR43818">
    <property type="entry name" value="BCDNA.GH03377"/>
    <property type="match status" value="1"/>
</dbReference>
<dbReference type="InterPro" id="IPR055170">
    <property type="entry name" value="GFO_IDH_MocA-like_dom"/>
</dbReference>
<feature type="domain" description="GFO/IDH/MocA-like oxidoreductase" evidence="3">
    <location>
        <begin position="151"/>
        <end position="284"/>
    </location>
</feature>
<evidence type="ECO:0000313" key="5">
    <source>
        <dbReference type="Proteomes" id="UP000322524"/>
    </source>
</evidence>
<dbReference type="OrthoDB" id="9815825at2"/>
<dbReference type="AlphaFoldDB" id="A0A5D4SYW9"/>
<evidence type="ECO:0000313" key="4">
    <source>
        <dbReference type="EMBL" id="TYS67508.1"/>
    </source>
</evidence>
<evidence type="ECO:0000259" key="3">
    <source>
        <dbReference type="Pfam" id="PF22725"/>
    </source>
</evidence>
<protein>
    <submittedName>
        <fullName evidence="4">Gfo/Idh/MocA family oxidoreductase</fullName>
    </submittedName>
</protein>
<dbReference type="InterPro" id="IPR050463">
    <property type="entry name" value="Gfo/Idh/MocA_oxidrdct_glycsds"/>
</dbReference>
<dbReference type="Gene3D" id="3.30.360.10">
    <property type="entry name" value="Dihydrodipicolinate Reductase, domain 2"/>
    <property type="match status" value="1"/>
</dbReference>